<dbReference type="EMBL" id="AZHD01000013">
    <property type="protein sequence ID" value="OAA57978.1"/>
    <property type="molecule type" value="Genomic_DNA"/>
</dbReference>
<accession>A0A167QUI7</accession>
<feature type="transmembrane region" description="Helical" evidence="6">
    <location>
        <begin position="539"/>
        <end position="557"/>
    </location>
</feature>
<evidence type="ECO:0000256" key="5">
    <source>
        <dbReference type="ARBA" id="ARBA00023136"/>
    </source>
</evidence>
<dbReference type="Gene3D" id="1.20.1250.20">
    <property type="entry name" value="MFS general substrate transporter like domains"/>
    <property type="match status" value="2"/>
</dbReference>
<feature type="transmembrane region" description="Helical" evidence="6">
    <location>
        <begin position="356"/>
        <end position="376"/>
    </location>
</feature>
<reference evidence="8 9" key="1">
    <citation type="journal article" date="2016" name="Genome Biol. Evol.">
        <title>Divergent and convergent evolution of fungal pathogenicity.</title>
        <authorList>
            <person name="Shang Y."/>
            <person name="Xiao G."/>
            <person name="Zheng P."/>
            <person name="Cen K."/>
            <person name="Zhan S."/>
            <person name="Wang C."/>
        </authorList>
    </citation>
    <scope>NUCLEOTIDE SEQUENCE [LARGE SCALE GENOMIC DNA]</scope>
    <source>
        <strain evidence="8 9">RCEF 264</strain>
    </source>
</reference>
<feature type="transmembrane region" description="Helical" evidence="6">
    <location>
        <begin position="449"/>
        <end position="468"/>
    </location>
</feature>
<organism evidence="8 9">
    <name type="scientific">Niveomyces insectorum RCEF 264</name>
    <dbReference type="NCBI Taxonomy" id="1081102"/>
    <lineage>
        <taxon>Eukaryota</taxon>
        <taxon>Fungi</taxon>
        <taxon>Dikarya</taxon>
        <taxon>Ascomycota</taxon>
        <taxon>Pezizomycotina</taxon>
        <taxon>Sordariomycetes</taxon>
        <taxon>Hypocreomycetidae</taxon>
        <taxon>Hypocreales</taxon>
        <taxon>Cordycipitaceae</taxon>
        <taxon>Niveomyces</taxon>
    </lineage>
</organism>
<gene>
    <name evidence="8" type="ORF">SPI_06863</name>
</gene>
<evidence type="ECO:0000256" key="2">
    <source>
        <dbReference type="ARBA" id="ARBA00022448"/>
    </source>
</evidence>
<dbReference type="OrthoDB" id="4161376at2759"/>
<dbReference type="GO" id="GO:0005886">
    <property type="term" value="C:plasma membrane"/>
    <property type="evidence" value="ECO:0007669"/>
    <property type="project" value="TreeGrafter"/>
</dbReference>
<name>A0A167QUI7_9HYPO</name>
<evidence type="ECO:0000259" key="7">
    <source>
        <dbReference type="PROSITE" id="PS50850"/>
    </source>
</evidence>
<evidence type="ECO:0000256" key="1">
    <source>
        <dbReference type="ARBA" id="ARBA00004141"/>
    </source>
</evidence>
<feature type="transmembrane region" description="Helical" evidence="6">
    <location>
        <begin position="248"/>
        <end position="269"/>
    </location>
</feature>
<keyword evidence="5 6" id="KW-0472">Membrane</keyword>
<evidence type="ECO:0000256" key="3">
    <source>
        <dbReference type="ARBA" id="ARBA00022692"/>
    </source>
</evidence>
<dbReference type="SUPFAM" id="SSF103473">
    <property type="entry name" value="MFS general substrate transporter"/>
    <property type="match status" value="2"/>
</dbReference>
<keyword evidence="9" id="KW-1185">Reference proteome</keyword>
<feature type="transmembrane region" description="Helical" evidence="6">
    <location>
        <begin position="87"/>
        <end position="105"/>
    </location>
</feature>
<feature type="transmembrane region" description="Helical" evidence="6">
    <location>
        <begin position="275"/>
        <end position="298"/>
    </location>
</feature>
<keyword evidence="4 6" id="KW-1133">Transmembrane helix</keyword>
<dbReference type="PANTHER" id="PTHR23501:SF109">
    <property type="entry name" value="MAJOR FACILITATOR SUPERFAMILY (MFS) PROFILE DOMAIN-CONTAINING PROTEIN-RELATED"/>
    <property type="match status" value="1"/>
</dbReference>
<keyword evidence="3 6" id="KW-0812">Transmembrane</keyword>
<evidence type="ECO:0000256" key="4">
    <source>
        <dbReference type="ARBA" id="ARBA00022989"/>
    </source>
</evidence>
<dbReference type="InterPro" id="IPR020846">
    <property type="entry name" value="MFS_dom"/>
</dbReference>
<proteinExistence type="predicted"/>
<sequence length="588" mass="62820">MTKTNSVDAAMEKADSEGAVIETHETSNGAAFIDNDADVPAGYWRSYRFLGSVLAIVLLANNLFIGYSMPANILSVIGADLGGGSQISLASLVLTLIKGVGLLLVGSISDVVGRRYFLISGQLVNFVGAIVAARAQNVNTLIGASALVGLGQTTQVLYPLLLQEIVPNKYRGLSQGFISFAVFPTIALGPAFARLMVANPRFGWRALYWLDTITVGVSLILFALCYFPPGFNELQTGTFSKRTQLRRIDYGGFALYAGGLVCLLLALSWGGNKFAWSSATIIALLVVGVVVLIAFAIFETYVPLHTPLLPMTLFKNRSFVVAVIVGSCGQMSWYALNLLWPYHIQDLYTTDNNTVGWMSCATGIALATGELIMGFFCKKGGRIKYQMFVSVALLTILSGIMSIANQHREALAVAMITCVGFCVGWIELITIVVATLVIPPEQIGSGSAFFASTRAVTGTIVTSIYLAIYNNRSKHLMTPDITKAVEAAGLPESSLQPLFTAIANGTASALDAVPGLTAEIRAAMVDGKKSAYATALGDVYLTSIAFGAIALISIFFVKDDFERHFTSFLNKTVAHITPVSKTKAEPDV</sequence>
<feature type="transmembrane region" description="Helical" evidence="6">
    <location>
        <begin position="319"/>
        <end position="336"/>
    </location>
</feature>
<evidence type="ECO:0000313" key="8">
    <source>
        <dbReference type="EMBL" id="OAA57978.1"/>
    </source>
</evidence>
<dbReference type="PROSITE" id="PS50850">
    <property type="entry name" value="MFS"/>
    <property type="match status" value="1"/>
</dbReference>
<dbReference type="AlphaFoldDB" id="A0A167QUI7"/>
<evidence type="ECO:0000313" key="9">
    <source>
        <dbReference type="Proteomes" id="UP000076874"/>
    </source>
</evidence>
<dbReference type="PANTHER" id="PTHR23501">
    <property type="entry name" value="MAJOR FACILITATOR SUPERFAMILY"/>
    <property type="match status" value="1"/>
</dbReference>
<dbReference type="CDD" id="cd06179">
    <property type="entry name" value="MFS_TRI12_like"/>
    <property type="match status" value="1"/>
</dbReference>
<dbReference type="Pfam" id="PF06609">
    <property type="entry name" value="TRI12"/>
    <property type="match status" value="1"/>
</dbReference>
<dbReference type="InterPro" id="IPR053791">
    <property type="entry name" value="MFS_Tri12-like"/>
</dbReference>
<dbReference type="GO" id="GO:0022857">
    <property type="term" value="F:transmembrane transporter activity"/>
    <property type="evidence" value="ECO:0007669"/>
    <property type="project" value="InterPro"/>
</dbReference>
<dbReference type="Proteomes" id="UP000076874">
    <property type="component" value="Unassembled WGS sequence"/>
</dbReference>
<feature type="transmembrane region" description="Helical" evidence="6">
    <location>
        <begin position="410"/>
        <end position="437"/>
    </location>
</feature>
<comment type="caution">
    <text evidence="8">The sequence shown here is derived from an EMBL/GenBank/DDBJ whole genome shotgun (WGS) entry which is preliminary data.</text>
</comment>
<comment type="subcellular location">
    <subcellularLocation>
        <location evidence="1">Membrane</location>
        <topology evidence="1">Multi-pass membrane protein</topology>
    </subcellularLocation>
</comment>
<keyword evidence="2" id="KW-0813">Transport</keyword>
<feature type="transmembrane region" description="Helical" evidence="6">
    <location>
        <begin position="49"/>
        <end position="67"/>
    </location>
</feature>
<protein>
    <submittedName>
        <fullName evidence="8">Siderophore iron transporter</fullName>
    </submittedName>
</protein>
<feature type="transmembrane region" description="Helical" evidence="6">
    <location>
        <begin position="207"/>
        <end position="227"/>
    </location>
</feature>
<dbReference type="InterPro" id="IPR036259">
    <property type="entry name" value="MFS_trans_sf"/>
</dbReference>
<evidence type="ECO:0000256" key="6">
    <source>
        <dbReference type="SAM" id="Phobius"/>
    </source>
</evidence>
<feature type="transmembrane region" description="Helical" evidence="6">
    <location>
        <begin position="173"/>
        <end position="195"/>
    </location>
</feature>
<dbReference type="InterPro" id="IPR010573">
    <property type="entry name" value="MFS_Str1/Tri12-like"/>
</dbReference>
<feature type="domain" description="Major facilitator superfamily (MFS) profile" evidence="7">
    <location>
        <begin position="48"/>
        <end position="562"/>
    </location>
</feature>